<dbReference type="InterPro" id="IPR029058">
    <property type="entry name" value="AB_hydrolase_fold"/>
</dbReference>
<dbReference type="Gene3D" id="3.40.50.1820">
    <property type="entry name" value="alpha/beta hydrolase"/>
    <property type="match status" value="1"/>
</dbReference>
<evidence type="ECO:0000259" key="1">
    <source>
        <dbReference type="Pfam" id="PF01738"/>
    </source>
</evidence>
<accession>W6PY62</accession>
<reference evidence="2" key="1">
    <citation type="journal article" date="2014" name="Nat. Commun.">
        <title>Multiple recent horizontal transfers of a large genomic region in cheese making fungi.</title>
        <authorList>
            <person name="Cheeseman K."/>
            <person name="Ropars J."/>
            <person name="Renault P."/>
            <person name="Dupont J."/>
            <person name="Gouzy J."/>
            <person name="Branca A."/>
            <person name="Abraham A.L."/>
            <person name="Ceppi M."/>
            <person name="Conseiller E."/>
            <person name="Debuchy R."/>
            <person name="Malagnac F."/>
            <person name="Goarin A."/>
            <person name="Silar P."/>
            <person name="Lacoste S."/>
            <person name="Sallet E."/>
            <person name="Bensimon A."/>
            <person name="Giraud T."/>
            <person name="Brygoo Y."/>
        </authorList>
    </citation>
    <scope>NUCLEOTIDE SEQUENCE [LARGE SCALE GENOMIC DNA]</scope>
    <source>
        <strain evidence="2">FM164</strain>
    </source>
</reference>
<evidence type="ECO:0000313" key="2">
    <source>
        <dbReference type="EMBL" id="CDM26914.1"/>
    </source>
</evidence>
<evidence type="ECO:0000313" key="3">
    <source>
        <dbReference type="Proteomes" id="UP000030686"/>
    </source>
</evidence>
<proteinExistence type="predicted"/>
<dbReference type="SUPFAM" id="SSF53474">
    <property type="entry name" value="alpha/beta-Hydrolases"/>
    <property type="match status" value="1"/>
</dbReference>
<dbReference type="InterPro" id="IPR002925">
    <property type="entry name" value="Dienelactn_hydro"/>
</dbReference>
<dbReference type="GO" id="GO:0072330">
    <property type="term" value="P:monocarboxylic acid biosynthetic process"/>
    <property type="evidence" value="ECO:0007669"/>
    <property type="project" value="UniProtKB-ARBA"/>
</dbReference>
<protein>
    <submittedName>
        <fullName evidence="2">Dienelactone hydrolase</fullName>
    </submittedName>
</protein>
<dbReference type="EMBL" id="HG792015">
    <property type="protein sequence ID" value="CDM26914.1"/>
    <property type="molecule type" value="Genomic_DNA"/>
</dbReference>
<gene>
    <name evidence="2" type="ORF">PROQFM164_S01g000723</name>
</gene>
<dbReference type="GO" id="GO:0016787">
    <property type="term" value="F:hydrolase activity"/>
    <property type="evidence" value="ECO:0007669"/>
    <property type="project" value="UniProtKB-KW"/>
</dbReference>
<dbReference type="OrthoDB" id="17560at2759"/>
<dbReference type="PANTHER" id="PTHR17630:SF44">
    <property type="entry name" value="PROTEIN AIM2"/>
    <property type="match status" value="1"/>
</dbReference>
<dbReference type="PANTHER" id="PTHR17630">
    <property type="entry name" value="DIENELACTONE HYDROLASE"/>
    <property type="match status" value="1"/>
</dbReference>
<keyword evidence="2" id="KW-0378">Hydrolase</keyword>
<keyword evidence="3" id="KW-1185">Reference proteome</keyword>
<sequence>MVVVEVYISHPKRSTSVPSCCSPHRFINAQLIANQLAANGHLGVMPDLFHGDPEPLNNRPASFDLVGWLIGLLGHLPDRVERVAQGIPRETQSNMGYDRVDAVGYCFGTKYAVRLFQPGPCDVACVAHTSFVDAEELQAIQGPLSIAAAGN</sequence>
<dbReference type="STRING" id="1365484.W6PY62"/>
<dbReference type="Proteomes" id="UP000030686">
    <property type="component" value="Unassembled WGS sequence"/>
</dbReference>
<feature type="domain" description="Dienelactone hydrolase" evidence="1">
    <location>
        <begin position="28"/>
        <end position="148"/>
    </location>
</feature>
<dbReference type="GO" id="GO:0017000">
    <property type="term" value="P:antibiotic biosynthetic process"/>
    <property type="evidence" value="ECO:0007669"/>
    <property type="project" value="UniProtKB-ARBA"/>
</dbReference>
<dbReference type="Pfam" id="PF01738">
    <property type="entry name" value="DLH"/>
    <property type="match status" value="1"/>
</dbReference>
<dbReference type="AlphaFoldDB" id="W6PY62"/>
<organism evidence="2 3">
    <name type="scientific">Penicillium roqueforti (strain FM164)</name>
    <dbReference type="NCBI Taxonomy" id="1365484"/>
    <lineage>
        <taxon>Eukaryota</taxon>
        <taxon>Fungi</taxon>
        <taxon>Dikarya</taxon>
        <taxon>Ascomycota</taxon>
        <taxon>Pezizomycotina</taxon>
        <taxon>Eurotiomycetes</taxon>
        <taxon>Eurotiomycetidae</taxon>
        <taxon>Eurotiales</taxon>
        <taxon>Aspergillaceae</taxon>
        <taxon>Penicillium</taxon>
    </lineage>
</organism>
<name>W6PY62_PENRF</name>